<dbReference type="WBParaSite" id="PEQ_0000001801-mRNA-1">
    <property type="protein sequence ID" value="PEQ_0000001801-mRNA-1"/>
    <property type="gene ID" value="PEQ_0000001801"/>
</dbReference>
<feature type="compositionally biased region" description="Basic and acidic residues" evidence="1">
    <location>
        <begin position="1"/>
        <end position="24"/>
    </location>
</feature>
<name>A0A914REB3_PAREQ</name>
<dbReference type="AlphaFoldDB" id="A0A914REB3"/>
<proteinExistence type="predicted"/>
<keyword evidence="2" id="KW-1185">Reference proteome</keyword>
<organism evidence="2 3">
    <name type="scientific">Parascaris equorum</name>
    <name type="common">Equine roundworm</name>
    <dbReference type="NCBI Taxonomy" id="6256"/>
    <lineage>
        <taxon>Eukaryota</taxon>
        <taxon>Metazoa</taxon>
        <taxon>Ecdysozoa</taxon>
        <taxon>Nematoda</taxon>
        <taxon>Chromadorea</taxon>
        <taxon>Rhabditida</taxon>
        <taxon>Spirurina</taxon>
        <taxon>Ascaridomorpha</taxon>
        <taxon>Ascaridoidea</taxon>
        <taxon>Ascarididae</taxon>
        <taxon>Parascaris</taxon>
    </lineage>
</organism>
<accession>A0A914REB3</accession>
<sequence>MILRHNRSDSRLRVNDPPAARESEAFVEPEENFSAEGCGLPTLAVRSQPLVLLRVLKLFFLRAWFQ</sequence>
<reference evidence="3" key="1">
    <citation type="submission" date="2022-11" db="UniProtKB">
        <authorList>
            <consortium name="WormBaseParasite"/>
        </authorList>
    </citation>
    <scope>IDENTIFICATION</scope>
</reference>
<evidence type="ECO:0000313" key="3">
    <source>
        <dbReference type="WBParaSite" id="PEQ_0000001801-mRNA-1"/>
    </source>
</evidence>
<evidence type="ECO:0000256" key="1">
    <source>
        <dbReference type="SAM" id="MobiDB-lite"/>
    </source>
</evidence>
<feature type="region of interest" description="Disordered" evidence="1">
    <location>
        <begin position="1"/>
        <end position="28"/>
    </location>
</feature>
<evidence type="ECO:0000313" key="2">
    <source>
        <dbReference type="Proteomes" id="UP000887564"/>
    </source>
</evidence>
<dbReference type="Proteomes" id="UP000887564">
    <property type="component" value="Unplaced"/>
</dbReference>
<protein>
    <submittedName>
        <fullName evidence="3">Uncharacterized protein</fullName>
    </submittedName>
</protein>